<keyword evidence="2" id="KW-1185">Reference proteome</keyword>
<reference evidence="1" key="1">
    <citation type="submission" date="2021-01" db="EMBL/GenBank/DDBJ databases">
        <title>Whole genome shotgun sequence of Actinoplanes nipponensis NBRC 14063.</title>
        <authorList>
            <person name="Komaki H."/>
            <person name="Tamura T."/>
        </authorList>
    </citation>
    <scope>NUCLEOTIDE SEQUENCE</scope>
    <source>
        <strain evidence="1">NBRC 14063</strain>
    </source>
</reference>
<dbReference type="EMBL" id="BOMQ01000008">
    <property type="protein sequence ID" value="GIE46985.1"/>
    <property type="molecule type" value="Genomic_DNA"/>
</dbReference>
<protein>
    <submittedName>
        <fullName evidence="1">Uncharacterized protein</fullName>
    </submittedName>
</protein>
<dbReference type="Proteomes" id="UP000647172">
    <property type="component" value="Unassembled WGS sequence"/>
</dbReference>
<name>A0A919MRI7_9ACTN</name>
<comment type="caution">
    <text evidence="1">The sequence shown here is derived from an EMBL/GenBank/DDBJ whole genome shotgun (WGS) entry which is preliminary data.</text>
</comment>
<accession>A0A919MRI7</accession>
<evidence type="ECO:0000313" key="2">
    <source>
        <dbReference type="Proteomes" id="UP000647172"/>
    </source>
</evidence>
<dbReference type="AlphaFoldDB" id="A0A919MRI7"/>
<gene>
    <name evidence="1" type="ORF">Ani05nite_05190</name>
</gene>
<sequence>MVWRRPLPTMTDSLLRRHRLNRLPGDLTGPLLGTIRLLGAPDGPELDHTAWELSVGLPESAQQLLMFATNAADQRGHFDVVVSSALHGRLGRSRCSGRSG</sequence>
<proteinExistence type="predicted"/>
<evidence type="ECO:0000313" key="1">
    <source>
        <dbReference type="EMBL" id="GIE46985.1"/>
    </source>
</evidence>
<organism evidence="1 2">
    <name type="scientific">Actinoplanes nipponensis</name>
    <dbReference type="NCBI Taxonomy" id="135950"/>
    <lineage>
        <taxon>Bacteria</taxon>
        <taxon>Bacillati</taxon>
        <taxon>Actinomycetota</taxon>
        <taxon>Actinomycetes</taxon>
        <taxon>Micromonosporales</taxon>
        <taxon>Micromonosporaceae</taxon>
        <taxon>Actinoplanes</taxon>
    </lineage>
</organism>